<reference evidence="1" key="2">
    <citation type="submission" date="2017-06" db="EMBL/GenBank/DDBJ databases">
        <authorList>
            <person name="Kim H.J."/>
            <person name="Triplett B.A."/>
        </authorList>
    </citation>
    <scope>NUCLEOTIDE SEQUENCE [LARGE SCALE GENOMIC DNA]</scope>
    <source>
        <strain evidence="1">DSM 26170</strain>
    </source>
</reference>
<keyword evidence="4" id="KW-1185">Reference proteome</keyword>
<organism evidence="1 3">
    <name type="scientific">Paracoccus sediminis</name>
    <dbReference type="NCBI Taxonomy" id="1214787"/>
    <lineage>
        <taxon>Bacteria</taxon>
        <taxon>Pseudomonadati</taxon>
        <taxon>Pseudomonadota</taxon>
        <taxon>Alphaproteobacteria</taxon>
        <taxon>Rhodobacterales</taxon>
        <taxon>Paracoccaceae</taxon>
        <taxon>Paracoccus</taxon>
    </lineage>
</organism>
<evidence type="ECO:0000313" key="4">
    <source>
        <dbReference type="Proteomes" id="UP000292859"/>
    </source>
</evidence>
<evidence type="ECO:0000313" key="2">
    <source>
        <dbReference type="EMBL" id="TBN46479.1"/>
    </source>
</evidence>
<protein>
    <submittedName>
        <fullName evidence="1">Uncharacterized protein</fullName>
    </submittedName>
</protein>
<dbReference type="Proteomes" id="UP000292859">
    <property type="component" value="Unassembled WGS sequence"/>
</dbReference>
<gene>
    <name evidence="2" type="ORF">EYF88_16575</name>
    <name evidence="1" type="ORF">SAMN06265378_1203</name>
</gene>
<sequence length="206" mass="22744">MAGWVETKILGEPWDVDRRIAEMGLSMDGLINSVRAARTASGNATALHPSNAAGTFGYHEGVASLRQEFIGDEWVIDRKDGVETIRNDRKGLKIGFCNVDRACGDKAPKPRSDKGAASERACGPMLFDPEELRFFVRGDAVGLAFYYLMVDDMGRAELTRPKISGKTFEGAVERIFLLPEGDEEDMLLNLDDDGIAEDFEPKIVRK</sequence>
<dbReference type="RefSeq" id="WP_089389367.1">
    <property type="nucleotide sequence ID" value="NZ_FZNM01000020.1"/>
</dbReference>
<dbReference type="AlphaFoldDB" id="A0A238YL11"/>
<evidence type="ECO:0000313" key="1">
    <source>
        <dbReference type="EMBL" id="SNR71682.1"/>
    </source>
</evidence>
<dbReference type="Proteomes" id="UP000198409">
    <property type="component" value="Unassembled WGS sequence"/>
</dbReference>
<dbReference type="EMBL" id="FZNM01000020">
    <property type="protein sequence ID" value="SNR71682.1"/>
    <property type="molecule type" value="Genomic_DNA"/>
</dbReference>
<reference evidence="2 4" key="3">
    <citation type="submission" date="2019-02" db="EMBL/GenBank/DDBJ databases">
        <authorList>
            <person name="Zhang G."/>
        </authorList>
    </citation>
    <scope>NUCLEOTIDE SEQUENCE [LARGE SCALE GENOMIC DNA]</scope>
    <source>
        <strain evidence="2 4">CMB17</strain>
    </source>
</reference>
<evidence type="ECO:0000313" key="3">
    <source>
        <dbReference type="Proteomes" id="UP000198409"/>
    </source>
</evidence>
<proteinExistence type="predicted"/>
<reference evidence="3" key="1">
    <citation type="submission" date="2017-06" db="EMBL/GenBank/DDBJ databases">
        <authorList>
            <person name="Varghese N."/>
            <person name="Submissions S."/>
        </authorList>
    </citation>
    <scope>NUCLEOTIDE SEQUENCE [LARGE SCALE GENOMIC DNA]</scope>
    <source>
        <strain evidence="3">DSM 26170</strain>
    </source>
</reference>
<dbReference type="OrthoDB" id="8349919at2"/>
<dbReference type="EMBL" id="SIRL01000018">
    <property type="protein sequence ID" value="TBN46479.1"/>
    <property type="molecule type" value="Genomic_DNA"/>
</dbReference>
<name>A0A238YL11_9RHOB</name>
<accession>A0A238YL11</accession>